<name>A0A514U1Z3_9CAUD</name>
<dbReference type="RefSeq" id="YP_010104003.1">
    <property type="nucleotide sequence ID" value="NC_055813.1"/>
</dbReference>
<dbReference type="Proteomes" id="UP000317969">
    <property type="component" value="Segment"/>
</dbReference>
<accession>A0A514U1Z3</accession>
<dbReference type="GeneID" id="65121909"/>
<gene>
    <name evidence="1" type="primary">115</name>
    <name evidence="1" type="ORF">SEA_BRAELYN_118</name>
</gene>
<organism evidence="1 2">
    <name type="scientific">Streptomyces phage Braelyn</name>
    <dbReference type="NCBI Taxonomy" id="2593356"/>
    <lineage>
        <taxon>Viruses</taxon>
        <taxon>Duplodnaviria</taxon>
        <taxon>Heunggongvirae</taxon>
        <taxon>Uroviricota</taxon>
        <taxon>Caudoviricetes</taxon>
        <taxon>Stanwilliamsviridae</taxon>
        <taxon>Boydwoodruffvirinae</taxon>
        <taxon>Samistivirus</taxon>
        <taxon>Samistivirus braelyn</taxon>
    </lineage>
</organism>
<reference evidence="2" key="1">
    <citation type="submission" date="2019-06" db="EMBL/GenBank/DDBJ databases">
        <authorList>
            <person name="Kempf S.R."/>
            <person name="Brown K.M."/>
            <person name="Pearce J.A.A."/>
            <person name="Stamm J."/>
            <person name="Powell E.A.A."/>
            <person name="McGriff A.K."/>
            <person name="Tolsma S."/>
            <person name="Caruso S.M."/>
            <person name="Garlena R.A."/>
            <person name="Russell D.A."/>
            <person name="Pope W.H."/>
            <person name="Jacobs-Se D."/>
            <person name="Hatfull G.F."/>
        </authorList>
    </citation>
    <scope>NUCLEOTIDE SEQUENCE [LARGE SCALE GENOMIC DNA]</scope>
</reference>
<sequence length="97" mass="10780">MRLFELHRDVDSSGVSGTGVVAQGVEFDNGQCAMAWLSQWQSVAIYPSIDVLETIHGHNGNTRVVWFEKQKPQGGRTVKVAGKEVPVHTVDRFSENR</sequence>
<dbReference type="KEGG" id="vg:65121909"/>
<protein>
    <submittedName>
        <fullName evidence="1">Uncharacterized protein</fullName>
    </submittedName>
</protein>
<proteinExistence type="predicted"/>
<keyword evidence="2" id="KW-1185">Reference proteome</keyword>
<dbReference type="EMBL" id="MN096371">
    <property type="protein sequence ID" value="QDK02966.1"/>
    <property type="molecule type" value="Genomic_DNA"/>
</dbReference>
<evidence type="ECO:0000313" key="1">
    <source>
        <dbReference type="EMBL" id="QDK02966.1"/>
    </source>
</evidence>
<evidence type="ECO:0000313" key="2">
    <source>
        <dbReference type="Proteomes" id="UP000317969"/>
    </source>
</evidence>